<evidence type="ECO:0000256" key="7">
    <source>
        <dbReference type="SAM" id="Phobius"/>
    </source>
</evidence>
<evidence type="ECO:0008006" key="10">
    <source>
        <dbReference type="Google" id="ProtNLM"/>
    </source>
</evidence>
<reference evidence="8 9" key="1">
    <citation type="submission" date="2019-06" db="EMBL/GenBank/DDBJ databases">
        <title>Draft genome sequence of the filamentous fungus Phialemoniopsis curvata isolated from diesel fuel.</title>
        <authorList>
            <person name="Varaljay V.A."/>
            <person name="Lyon W.J."/>
            <person name="Crouch A.L."/>
            <person name="Drake C.E."/>
            <person name="Hollomon J.M."/>
            <person name="Nadeau L.J."/>
            <person name="Nunn H.S."/>
            <person name="Stevenson B.S."/>
            <person name="Bojanowski C.L."/>
            <person name="Crookes-Goodson W.J."/>
        </authorList>
    </citation>
    <scope>NUCLEOTIDE SEQUENCE [LARGE SCALE GENOMIC DNA]</scope>
    <source>
        <strain evidence="8 9">D216</strain>
    </source>
</reference>
<keyword evidence="4 7" id="KW-1133">Transmembrane helix</keyword>
<keyword evidence="5 7" id="KW-0472">Membrane</keyword>
<gene>
    <name evidence="8" type="ORF">E0L32_006507</name>
</gene>
<dbReference type="GO" id="GO:0016020">
    <property type="term" value="C:membrane"/>
    <property type="evidence" value="ECO:0007669"/>
    <property type="project" value="UniProtKB-SubCell"/>
</dbReference>
<evidence type="ECO:0000256" key="1">
    <source>
        <dbReference type="ARBA" id="ARBA00004141"/>
    </source>
</evidence>
<dbReference type="OrthoDB" id="6730379at2759"/>
<feature type="transmembrane region" description="Helical" evidence="7">
    <location>
        <begin position="102"/>
        <end position="119"/>
    </location>
</feature>
<evidence type="ECO:0000256" key="6">
    <source>
        <dbReference type="SAM" id="MobiDB-lite"/>
    </source>
</evidence>
<name>A0A507B7N7_9PEZI</name>
<feature type="transmembrane region" description="Helical" evidence="7">
    <location>
        <begin position="126"/>
        <end position="145"/>
    </location>
</feature>
<feature type="transmembrane region" description="Helical" evidence="7">
    <location>
        <begin position="151"/>
        <end position="174"/>
    </location>
</feature>
<feature type="transmembrane region" description="Helical" evidence="7">
    <location>
        <begin position="321"/>
        <end position="338"/>
    </location>
</feature>
<proteinExistence type="predicted"/>
<evidence type="ECO:0000256" key="5">
    <source>
        <dbReference type="ARBA" id="ARBA00023136"/>
    </source>
</evidence>
<dbReference type="Pfam" id="PF07690">
    <property type="entry name" value="MFS_1"/>
    <property type="match status" value="1"/>
</dbReference>
<evidence type="ECO:0000313" key="8">
    <source>
        <dbReference type="EMBL" id="TPX13081.1"/>
    </source>
</evidence>
<feature type="region of interest" description="Disordered" evidence="6">
    <location>
        <begin position="1"/>
        <end position="30"/>
    </location>
</feature>
<feature type="transmembrane region" description="Helical" evidence="7">
    <location>
        <begin position="350"/>
        <end position="367"/>
    </location>
</feature>
<keyword evidence="9" id="KW-1185">Reference proteome</keyword>
<dbReference type="AlphaFoldDB" id="A0A507B7N7"/>
<dbReference type="InParanoid" id="A0A507B7N7"/>
<evidence type="ECO:0000313" key="9">
    <source>
        <dbReference type="Proteomes" id="UP000319257"/>
    </source>
</evidence>
<dbReference type="InterPro" id="IPR011701">
    <property type="entry name" value="MFS"/>
</dbReference>
<keyword evidence="3 7" id="KW-0812">Transmembrane</keyword>
<evidence type="ECO:0000256" key="2">
    <source>
        <dbReference type="ARBA" id="ARBA00022448"/>
    </source>
</evidence>
<feature type="transmembrane region" description="Helical" evidence="7">
    <location>
        <begin position="186"/>
        <end position="204"/>
    </location>
</feature>
<evidence type="ECO:0000256" key="4">
    <source>
        <dbReference type="ARBA" id="ARBA00022989"/>
    </source>
</evidence>
<evidence type="ECO:0000256" key="3">
    <source>
        <dbReference type="ARBA" id="ARBA00022692"/>
    </source>
</evidence>
<feature type="transmembrane region" description="Helical" evidence="7">
    <location>
        <begin position="285"/>
        <end position="309"/>
    </location>
</feature>
<feature type="transmembrane region" description="Helical" evidence="7">
    <location>
        <begin position="379"/>
        <end position="399"/>
    </location>
</feature>
<dbReference type="Proteomes" id="UP000319257">
    <property type="component" value="Unassembled WGS sequence"/>
</dbReference>
<sequence length="508" mass="56680">MAPEKAIQPAGDDDVRRAPSPQPHGEIEDLKEKQHQLDAAAEFVRVHQDEYGEITPEEERRVLRKIDMRLMPIMLVTITLAAVDKIVISNAALYGMQTDTGLVGQLYSWSGSIFYFGYLKLPVGKLLGTSCIIWSAIVTLMAATHNPPGIMVLRFLMGALEAPLFPACSIITVMWYKRSEQPIRTAIWFSGLSSLVTGIVSYGIGHTNTAVAPWRLLFIVLGGFTFLWSIFITIMLPDSPIKNKFLNEREKYVAIMRIKNNMTGTESKEFKFYQVREALTDWKTWPLVIFALCINIPNGGLVTFAAQIVSGLGYSKLNTTLLGMPTGVVMTLGAWSLAYPASRIKNIRCILAAGSCLIPLTCCILMMKLPRSNQQGLLASYYCFYFYWAPYVTVTSLPFANTSGHTKKTTINALMFIAYCVANIIAPQFFIAKEAPSYGTGYHAILGFISAGICMLGVYAVGIRFENIKREKFEAEQRAAGVDVDAEREAEALLDKTDREKLYFRYLY</sequence>
<dbReference type="PANTHER" id="PTHR43791:SF97">
    <property type="entry name" value="ALLANTOATE TRANSPORTER, PUTATIVE (AFU_ORTHOLOGUE AFUA_1G14700)-RELATED"/>
    <property type="match status" value="1"/>
</dbReference>
<dbReference type="EMBL" id="SKBQ01000037">
    <property type="protein sequence ID" value="TPX13081.1"/>
    <property type="molecule type" value="Genomic_DNA"/>
</dbReference>
<feature type="transmembrane region" description="Helical" evidence="7">
    <location>
        <begin position="216"/>
        <end position="236"/>
    </location>
</feature>
<dbReference type="Gene3D" id="1.20.1250.20">
    <property type="entry name" value="MFS general substrate transporter like domains"/>
    <property type="match status" value="1"/>
</dbReference>
<comment type="caution">
    <text evidence="8">The sequence shown here is derived from an EMBL/GenBank/DDBJ whole genome shotgun (WGS) entry which is preliminary data.</text>
</comment>
<accession>A0A507B7N7</accession>
<dbReference type="GeneID" id="41973954"/>
<feature type="transmembrane region" description="Helical" evidence="7">
    <location>
        <begin position="442"/>
        <end position="462"/>
    </location>
</feature>
<dbReference type="InterPro" id="IPR036259">
    <property type="entry name" value="MFS_trans_sf"/>
</dbReference>
<organism evidence="8 9">
    <name type="scientific">Thyridium curvatum</name>
    <dbReference type="NCBI Taxonomy" id="1093900"/>
    <lineage>
        <taxon>Eukaryota</taxon>
        <taxon>Fungi</taxon>
        <taxon>Dikarya</taxon>
        <taxon>Ascomycota</taxon>
        <taxon>Pezizomycotina</taxon>
        <taxon>Sordariomycetes</taxon>
        <taxon>Sordariomycetidae</taxon>
        <taxon>Thyridiales</taxon>
        <taxon>Thyridiaceae</taxon>
        <taxon>Thyridium</taxon>
    </lineage>
</organism>
<protein>
    <recommendedName>
        <fullName evidence="10">Allantoate permease</fullName>
    </recommendedName>
</protein>
<comment type="subcellular location">
    <subcellularLocation>
        <location evidence="1">Membrane</location>
        <topology evidence="1">Multi-pass membrane protein</topology>
    </subcellularLocation>
</comment>
<dbReference type="PANTHER" id="PTHR43791">
    <property type="entry name" value="PERMEASE-RELATED"/>
    <property type="match status" value="1"/>
</dbReference>
<dbReference type="SUPFAM" id="SSF103473">
    <property type="entry name" value="MFS general substrate transporter"/>
    <property type="match status" value="1"/>
</dbReference>
<feature type="transmembrane region" description="Helical" evidence="7">
    <location>
        <begin position="411"/>
        <end position="430"/>
    </location>
</feature>
<keyword evidence="2" id="KW-0813">Transport</keyword>
<dbReference type="RefSeq" id="XP_030994792.1">
    <property type="nucleotide sequence ID" value="XM_031141148.1"/>
</dbReference>
<dbReference type="GO" id="GO:0022857">
    <property type="term" value="F:transmembrane transporter activity"/>
    <property type="evidence" value="ECO:0007669"/>
    <property type="project" value="InterPro"/>
</dbReference>
<feature type="transmembrane region" description="Helical" evidence="7">
    <location>
        <begin position="70"/>
        <end position="96"/>
    </location>
</feature>